<dbReference type="Proteomes" id="UP000664164">
    <property type="component" value="Unassembled WGS sequence"/>
</dbReference>
<comment type="caution">
    <text evidence="2">The sequence shown here is derived from an EMBL/GenBank/DDBJ whole genome shotgun (WGS) entry which is preliminary data.</text>
</comment>
<evidence type="ECO:0000256" key="1">
    <source>
        <dbReference type="SAM" id="MobiDB-lite"/>
    </source>
</evidence>
<protein>
    <submittedName>
        <fullName evidence="2">Uncharacterized protein</fullName>
    </submittedName>
</protein>
<gene>
    <name evidence="2" type="ORF">J1902_18345</name>
</gene>
<proteinExistence type="predicted"/>
<name>A0A939KP14_9MICC</name>
<sequence length="68" mass="7241">MEEASHDVGQVLELAEGGDAQAPELVEAGDPGPADAIVFDVFPDPLVGVELRRGCRRNRRSIPLVDST</sequence>
<accession>A0A939KP14</accession>
<reference evidence="2" key="1">
    <citation type="submission" date="2021-03" db="EMBL/GenBank/DDBJ databases">
        <title>A new species, PO-11, isolated from a karst cave deposit.</title>
        <authorList>
            <person name="Zhaoxiaoyong W."/>
        </authorList>
    </citation>
    <scope>NUCLEOTIDE SEQUENCE</scope>
    <source>
        <strain evidence="2">PO-11</strain>
    </source>
</reference>
<feature type="region of interest" description="Disordered" evidence="1">
    <location>
        <begin position="1"/>
        <end position="29"/>
    </location>
</feature>
<organism evidence="2 3">
    <name type="scientific">Arthrobacter cavernae</name>
    <dbReference type="NCBI Taxonomy" id="2817681"/>
    <lineage>
        <taxon>Bacteria</taxon>
        <taxon>Bacillati</taxon>
        <taxon>Actinomycetota</taxon>
        <taxon>Actinomycetes</taxon>
        <taxon>Micrococcales</taxon>
        <taxon>Micrococcaceae</taxon>
        <taxon>Arthrobacter</taxon>
    </lineage>
</organism>
<dbReference type="RefSeq" id="WP_207617814.1">
    <property type="nucleotide sequence ID" value="NZ_JAFNLL010000067.1"/>
</dbReference>
<dbReference type="EMBL" id="JAFNLL010000067">
    <property type="protein sequence ID" value="MBO1269893.1"/>
    <property type="molecule type" value="Genomic_DNA"/>
</dbReference>
<dbReference type="AlphaFoldDB" id="A0A939KP14"/>
<evidence type="ECO:0000313" key="3">
    <source>
        <dbReference type="Proteomes" id="UP000664164"/>
    </source>
</evidence>
<keyword evidence="3" id="KW-1185">Reference proteome</keyword>
<evidence type="ECO:0000313" key="2">
    <source>
        <dbReference type="EMBL" id="MBO1269893.1"/>
    </source>
</evidence>